<comment type="caution">
    <text evidence="12">The sequence shown here is derived from an EMBL/GenBank/DDBJ whole genome shotgun (WGS) entry which is preliminary data.</text>
</comment>
<keyword evidence="7 9" id="KW-0106">Calcium</keyword>
<dbReference type="EC" id="1.11.1.7" evidence="9"/>
<evidence type="ECO:0000256" key="1">
    <source>
        <dbReference type="ARBA" id="ARBA00000189"/>
    </source>
</evidence>
<name>A0A835MC84_9MAGN</name>
<dbReference type="GO" id="GO:0020037">
    <property type="term" value="F:heme binding"/>
    <property type="evidence" value="ECO:0007669"/>
    <property type="project" value="UniProtKB-UniRule"/>
</dbReference>
<evidence type="ECO:0000256" key="10">
    <source>
        <dbReference type="SAM" id="MobiDB-lite"/>
    </source>
</evidence>
<comment type="cofactor">
    <cofactor evidence="7 9">
        <name>heme b</name>
        <dbReference type="ChEBI" id="CHEBI:60344"/>
    </cofactor>
    <text evidence="7 9">Binds 1 heme b (iron(II)-protoporphyrin IX) group per subunit.</text>
</comment>
<evidence type="ECO:0000256" key="5">
    <source>
        <dbReference type="ARBA" id="ARBA00023002"/>
    </source>
</evidence>
<evidence type="ECO:0000256" key="8">
    <source>
        <dbReference type="PIRSR" id="PIRSR600823-5"/>
    </source>
</evidence>
<keyword evidence="9" id="KW-0964">Secreted</keyword>
<feature type="binding site" description="axial binding residue" evidence="7">
    <location>
        <position position="238"/>
    </location>
    <ligand>
        <name>heme b</name>
        <dbReference type="ChEBI" id="CHEBI:60344"/>
    </ligand>
    <ligandPart>
        <name>Fe</name>
        <dbReference type="ChEBI" id="CHEBI:18248"/>
    </ligandPart>
</feature>
<comment type="function">
    <text evidence="9">Removal of H(2)O(2), oxidation of toxic reductants, biosynthesis and degradation of lignin, suberization, auxin catabolism, response to environmental stresses such as wounding, pathogen attack and oxidative stress.</text>
</comment>
<dbReference type="InterPro" id="IPR010255">
    <property type="entry name" value="Haem_peroxidase_sf"/>
</dbReference>
<sequence>MDYNFQKRKENKLHRLGLRRSVQTPEIKPVFKLKAFPIASFYRFNVLDSWFPFQCHFGVELLYNSTEVLLPVLHLAFGIARSSLALHLRISKDNVCGSVFYLRMAQQSVGLANWHRLRKVEQKSLKSISGMTPVIAKELHKVSEDEQVYQFLLGLRDEYETLRCQILGTFPLPSPSEAYVMVLEQPLQEDVRHSHVPPLSDSSAPGVSSPSNSSPVSEISCSNHSSMSSDQFTTSSAHSIGIIDCQFFHNRLYNFVGSGGPGPSLEPGFLNQMRSRCNNSGDLHVEPGMNMDYEGTTRSRFGTHYYKRLVERKGILHADQQLMTSEATASWVQTYSLDNPILLLRPVSISCKPTISKPDWHPQPWSAKQEKRHKNYAK</sequence>
<dbReference type="InterPro" id="IPR002016">
    <property type="entry name" value="Haem_peroxidase"/>
</dbReference>
<dbReference type="GO" id="GO:0046872">
    <property type="term" value="F:metal ion binding"/>
    <property type="evidence" value="ECO:0007669"/>
    <property type="project" value="UniProtKB-UniRule"/>
</dbReference>
<dbReference type="GO" id="GO:0042744">
    <property type="term" value="P:hydrogen peroxide catabolic process"/>
    <property type="evidence" value="ECO:0007669"/>
    <property type="project" value="UniProtKB-KW"/>
</dbReference>
<keyword evidence="13" id="KW-1185">Reference proteome</keyword>
<evidence type="ECO:0000256" key="2">
    <source>
        <dbReference type="ARBA" id="ARBA00022559"/>
    </source>
</evidence>
<feature type="binding site" evidence="7">
    <location>
        <position position="292"/>
    </location>
    <ligand>
        <name>Ca(2+)</name>
        <dbReference type="ChEBI" id="CHEBI:29108"/>
        <label>2</label>
    </ligand>
</feature>
<dbReference type="AlphaFoldDB" id="A0A835MC84"/>
<keyword evidence="9" id="KW-0376">Hydrogen peroxide</keyword>
<reference evidence="12 13" key="1">
    <citation type="submission" date="2020-10" db="EMBL/GenBank/DDBJ databases">
        <title>The Coptis chinensis genome and diversification of protoberbering-type alkaloids.</title>
        <authorList>
            <person name="Wang B."/>
            <person name="Shu S."/>
            <person name="Song C."/>
            <person name="Liu Y."/>
        </authorList>
    </citation>
    <scope>NUCLEOTIDE SEQUENCE [LARGE SCALE GENOMIC DNA]</scope>
    <source>
        <strain evidence="12">HL-2020</strain>
        <tissue evidence="12">Leaf</tissue>
    </source>
</reference>
<dbReference type="EMBL" id="JADFTS010000002">
    <property type="protein sequence ID" value="KAF9618446.1"/>
    <property type="molecule type" value="Genomic_DNA"/>
</dbReference>
<dbReference type="Proteomes" id="UP000631114">
    <property type="component" value="Unassembled WGS sequence"/>
</dbReference>
<dbReference type="Gene3D" id="1.10.420.10">
    <property type="entry name" value="Peroxidase, domain 2"/>
    <property type="match status" value="1"/>
</dbReference>
<keyword evidence="2 9" id="KW-0575">Peroxidase</keyword>
<dbReference type="InterPro" id="IPR000823">
    <property type="entry name" value="Peroxidase_pln"/>
</dbReference>
<dbReference type="PRINTS" id="PR00461">
    <property type="entry name" value="PLPEROXIDASE"/>
</dbReference>
<evidence type="ECO:0000259" key="11">
    <source>
        <dbReference type="PROSITE" id="PS50873"/>
    </source>
</evidence>
<feature type="compositionally biased region" description="Low complexity" evidence="10">
    <location>
        <begin position="198"/>
        <end position="230"/>
    </location>
</feature>
<feature type="non-terminal residue" evidence="12">
    <location>
        <position position="1"/>
    </location>
</feature>
<feature type="disulfide bond" evidence="8">
    <location>
        <begin position="245"/>
        <end position="277"/>
    </location>
</feature>
<evidence type="ECO:0000313" key="13">
    <source>
        <dbReference type="Proteomes" id="UP000631114"/>
    </source>
</evidence>
<dbReference type="GO" id="GO:0140825">
    <property type="term" value="F:lactoperoxidase activity"/>
    <property type="evidence" value="ECO:0007669"/>
    <property type="project" value="UniProtKB-EC"/>
</dbReference>
<keyword evidence="8" id="KW-1015">Disulfide bond</keyword>
<dbReference type="PANTHER" id="PTHR31235">
    <property type="entry name" value="PEROXIDASE 25-RELATED"/>
    <property type="match status" value="1"/>
</dbReference>
<evidence type="ECO:0000256" key="6">
    <source>
        <dbReference type="ARBA" id="ARBA00023004"/>
    </source>
</evidence>
<dbReference type="GO" id="GO:0005576">
    <property type="term" value="C:extracellular region"/>
    <property type="evidence" value="ECO:0007669"/>
    <property type="project" value="UniProtKB-SubCell"/>
</dbReference>
<keyword evidence="5 9" id="KW-0560">Oxidoreductase</keyword>
<comment type="subcellular location">
    <subcellularLocation>
        <location evidence="9">Secreted</location>
    </subcellularLocation>
</comment>
<feature type="region of interest" description="Disordered" evidence="10">
    <location>
        <begin position="191"/>
        <end position="230"/>
    </location>
</feature>
<dbReference type="Pfam" id="PF00141">
    <property type="entry name" value="peroxidase"/>
    <property type="match status" value="1"/>
</dbReference>
<evidence type="ECO:0000256" key="3">
    <source>
        <dbReference type="ARBA" id="ARBA00022617"/>
    </source>
</evidence>
<dbReference type="GO" id="GO:0006979">
    <property type="term" value="P:response to oxidative stress"/>
    <property type="evidence" value="ECO:0007669"/>
    <property type="project" value="UniProtKB-UniRule"/>
</dbReference>
<feature type="domain" description="Plant heme peroxidase family profile" evidence="11">
    <location>
        <begin position="127"/>
        <end position="339"/>
    </location>
</feature>
<comment type="cofactor">
    <cofactor evidence="7 9">
        <name>Ca(2+)</name>
        <dbReference type="ChEBI" id="CHEBI:29108"/>
    </cofactor>
    <text evidence="7 9">Binds 2 calcium ions per subunit.</text>
</comment>
<evidence type="ECO:0000256" key="9">
    <source>
        <dbReference type="RuleBase" id="RU362060"/>
    </source>
</evidence>
<comment type="catalytic activity">
    <reaction evidence="1 9">
        <text>2 a phenolic donor + H2O2 = 2 a phenolic radical donor + 2 H2O</text>
        <dbReference type="Rhea" id="RHEA:56136"/>
        <dbReference type="ChEBI" id="CHEBI:15377"/>
        <dbReference type="ChEBI" id="CHEBI:16240"/>
        <dbReference type="ChEBI" id="CHEBI:139520"/>
        <dbReference type="ChEBI" id="CHEBI:139521"/>
        <dbReference type="EC" id="1.11.1.7"/>
    </reaction>
</comment>
<evidence type="ECO:0000256" key="7">
    <source>
        <dbReference type="PIRSR" id="PIRSR600823-3"/>
    </source>
</evidence>
<evidence type="ECO:0000256" key="4">
    <source>
        <dbReference type="ARBA" id="ARBA00022723"/>
    </source>
</evidence>
<accession>A0A835MC84</accession>
<evidence type="ECO:0000313" key="12">
    <source>
        <dbReference type="EMBL" id="KAF9618446.1"/>
    </source>
</evidence>
<feature type="binding site" evidence="7">
    <location>
        <position position="297"/>
    </location>
    <ligand>
        <name>Ca(2+)</name>
        <dbReference type="ChEBI" id="CHEBI:29108"/>
        <label>2</label>
    </ligand>
</feature>
<keyword evidence="4 7" id="KW-0479">Metal-binding</keyword>
<dbReference type="PROSITE" id="PS50873">
    <property type="entry name" value="PEROXIDASE_4"/>
    <property type="match status" value="1"/>
</dbReference>
<organism evidence="12 13">
    <name type="scientific">Coptis chinensis</name>
    <dbReference type="NCBI Taxonomy" id="261450"/>
    <lineage>
        <taxon>Eukaryota</taxon>
        <taxon>Viridiplantae</taxon>
        <taxon>Streptophyta</taxon>
        <taxon>Embryophyta</taxon>
        <taxon>Tracheophyta</taxon>
        <taxon>Spermatophyta</taxon>
        <taxon>Magnoliopsida</taxon>
        <taxon>Ranunculales</taxon>
        <taxon>Ranunculaceae</taxon>
        <taxon>Coptidoideae</taxon>
        <taxon>Coptis</taxon>
    </lineage>
</organism>
<protein>
    <recommendedName>
        <fullName evidence="9">Peroxidase</fullName>
        <ecNumber evidence="9">1.11.1.7</ecNumber>
    </recommendedName>
</protein>
<proteinExistence type="inferred from homology"/>
<dbReference type="SUPFAM" id="SSF48113">
    <property type="entry name" value="Heme-dependent peroxidases"/>
    <property type="match status" value="1"/>
</dbReference>
<keyword evidence="6 7" id="KW-0408">Iron</keyword>
<comment type="similarity">
    <text evidence="9">Belongs to the peroxidase family. Classical plant (class III) peroxidase subfamily.</text>
</comment>
<gene>
    <name evidence="12" type="ORF">IFM89_001169</name>
</gene>
<keyword evidence="3 9" id="KW-0349">Heme</keyword>